<reference evidence="7 8" key="1">
    <citation type="submission" date="2014-08" db="EMBL/GenBank/DDBJ databases">
        <title>Methylacidiphilum kamchatkense strain Kam1 draft genome sequence.</title>
        <authorList>
            <person name="Birkeland N.-K."/>
            <person name="Erikstad H.A."/>
        </authorList>
    </citation>
    <scope>NUCLEOTIDE SEQUENCE [LARGE SCALE GENOMIC DNA]</scope>
    <source>
        <strain evidence="7 8">Kam1</strain>
    </source>
</reference>
<evidence type="ECO:0000313" key="7">
    <source>
        <dbReference type="EMBL" id="KIE58587.1"/>
    </source>
</evidence>
<dbReference type="Pfam" id="PF01967">
    <property type="entry name" value="MoaC"/>
    <property type="match status" value="1"/>
</dbReference>
<protein>
    <submittedName>
        <fullName evidence="7">Molybdenum cofactor biosynthesis protein MoaC</fullName>
    </submittedName>
</protein>
<dbReference type="Gene3D" id="3.30.70.640">
    <property type="entry name" value="Molybdopterin cofactor biosynthesis C (MoaC) domain"/>
    <property type="match status" value="1"/>
</dbReference>
<proteinExistence type="predicted"/>
<comment type="caution">
    <text evidence="7">The sequence shown here is derived from an EMBL/GenBank/DDBJ whole genome shotgun (WGS) entry which is preliminary data.</text>
</comment>
<dbReference type="PANTHER" id="PTHR22960:SF29">
    <property type="entry name" value="CYCLIC PYRANOPTERIN MONOPHOSPHATE SYNTHASE"/>
    <property type="match status" value="1"/>
</dbReference>
<dbReference type="InterPro" id="IPR036522">
    <property type="entry name" value="MoaC_sf"/>
</dbReference>
<dbReference type="InterPro" id="IPR002820">
    <property type="entry name" value="Mopterin_CF_biosynth-C_dom"/>
</dbReference>
<dbReference type="PANTHER" id="PTHR22960">
    <property type="entry name" value="MOLYBDOPTERIN COFACTOR SYNTHESIS PROTEIN A"/>
    <property type="match status" value="1"/>
</dbReference>
<dbReference type="NCBIfam" id="NF006870">
    <property type="entry name" value="PRK09364.1"/>
    <property type="match status" value="1"/>
</dbReference>
<name>A0ABR4ZWH8_9BACT</name>
<sequence length="157" mass="16922">MEPASQESRESSFSHLSPSGEARMVNVTDKAIQKRTAIAEGFITLSQETIGLLRAKAMPKGDVLTVAKIAAIMAAKKTGELIPLAHTIGLSYADTHFEIEESGIRVVARAESVAKTGVEMEALVMVSVALLTLYDMCKAVDKSMVMGQIKLVEKKKE</sequence>
<evidence type="ECO:0000313" key="8">
    <source>
        <dbReference type="Proteomes" id="UP000031594"/>
    </source>
</evidence>
<keyword evidence="8" id="KW-1185">Reference proteome</keyword>
<feature type="region of interest" description="Disordered" evidence="5">
    <location>
        <begin position="1"/>
        <end position="20"/>
    </location>
</feature>
<dbReference type="CDD" id="cd00528">
    <property type="entry name" value="MoaC"/>
    <property type="match status" value="1"/>
</dbReference>
<dbReference type="SUPFAM" id="SSF55040">
    <property type="entry name" value="Molybdenum cofactor biosynthesis protein C, MoaC"/>
    <property type="match status" value="1"/>
</dbReference>
<dbReference type="EMBL" id="JQNX01000004">
    <property type="protein sequence ID" value="KIE58587.1"/>
    <property type="molecule type" value="Genomic_DNA"/>
</dbReference>
<dbReference type="InterPro" id="IPR050105">
    <property type="entry name" value="MoCo_biosynth_MoaA/MoaC"/>
</dbReference>
<evidence type="ECO:0000259" key="6">
    <source>
        <dbReference type="Pfam" id="PF01967"/>
    </source>
</evidence>
<dbReference type="Proteomes" id="UP000031594">
    <property type="component" value="Unassembled WGS sequence"/>
</dbReference>
<keyword evidence="2" id="KW-0501">Molybdenum cofactor biosynthesis</keyword>
<dbReference type="InterPro" id="IPR023045">
    <property type="entry name" value="MoaC"/>
</dbReference>
<comment type="pathway">
    <text evidence="1">Cofactor biosynthesis; molybdopterin biosynthesis.</text>
</comment>
<keyword evidence="3" id="KW-0456">Lyase</keyword>
<evidence type="ECO:0000256" key="4">
    <source>
        <dbReference type="ARBA" id="ARBA00055087"/>
    </source>
</evidence>
<evidence type="ECO:0000256" key="3">
    <source>
        <dbReference type="ARBA" id="ARBA00023239"/>
    </source>
</evidence>
<dbReference type="NCBIfam" id="TIGR00581">
    <property type="entry name" value="moaC"/>
    <property type="match status" value="1"/>
</dbReference>
<evidence type="ECO:0000256" key="1">
    <source>
        <dbReference type="ARBA" id="ARBA00005046"/>
    </source>
</evidence>
<evidence type="ECO:0000256" key="5">
    <source>
        <dbReference type="SAM" id="MobiDB-lite"/>
    </source>
</evidence>
<accession>A0ABR4ZWH8</accession>
<feature type="domain" description="Molybdopterin cofactor biosynthesis C (MoaC)" evidence="6">
    <location>
        <begin position="24"/>
        <end position="156"/>
    </location>
</feature>
<evidence type="ECO:0000256" key="2">
    <source>
        <dbReference type="ARBA" id="ARBA00023150"/>
    </source>
</evidence>
<organism evidence="7 8">
    <name type="scientific">Methylacidiphilum kamchatkense Kam1</name>
    <dbReference type="NCBI Taxonomy" id="1202785"/>
    <lineage>
        <taxon>Bacteria</taxon>
        <taxon>Pseudomonadati</taxon>
        <taxon>Verrucomicrobiota</taxon>
        <taxon>Methylacidiphilae</taxon>
        <taxon>Methylacidiphilales</taxon>
        <taxon>Methylacidiphilaceae</taxon>
        <taxon>Methylacidiphilum (ex Ratnadevi et al. 2023)</taxon>
    </lineage>
</organism>
<dbReference type="RefSeq" id="WP_039721539.1">
    <property type="nucleotide sequence ID" value="NZ_CP037899.1"/>
</dbReference>
<gene>
    <name evidence="7" type="primary">moaC</name>
    <name evidence="7" type="ORF">A946_06885</name>
</gene>
<comment type="function">
    <text evidence="4">Catalyzes the conversion of (8S)-3',8-cyclo-7,8-dihydroguanosine 5'-triphosphate to cyclic pyranopterin monophosphate (cPMP).</text>
</comment>